<dbReference type="AlphaFoldDB" id="A0AA85JZX9"/>
<sequence length="136" mass="15413">MSTMAISLPLIFEITCETFYLEKYKIHKLLNQVRNCSDKFQHEFISSSSEIHLENYYSIINNPMSSECNMGLQQHIFVLFCSLQSCLATSTIVHNPTSPPHTISSMSPSDARFSIFYSSSTVWLGAQRHSTVFSAC</sequence>
<evidence type="ECO:0000313" key="1">
    <source>
        <dbReference type="Proteomes" id="UP000050795"/>
    </source>
</evidence>
<proteinExistence type="predicted"/>
<accession>A0AA85JZX9</accession>
<reference evidence="2" key="2">
    <citation type="submission" date="2023-11" db="UniProtKB">
        <authorList>
            <consortium name="WormBaseParasite"/>
        </authorList>
    </citation>
    <scope>IDENTIFICATION</scope>
</reference>
<keyword evidence="1" id="KW-1185">Reference proteome</keyword>
<name>A0AA85JZX9_TRIRE</name>
<dbReference type="Proteomes" id="UP000050795">
    <property type="component" value="Unassembled WGS sequence"/>
</dbReference>
<dbReference type="WBParaSite" id="TREG1_46650.1">
    <property type="protein sequence ID" value="TREG1_46650.1"/>
    <property type="gene ID" value="TREG1_46650"/>
</dbReference>
<evidence type="ECO:0000313" key="2">
    <source>
        <dbReference type="WBParaSite" id="TREG1_46650.1"/>
    </source>
</evidence>
<organism evidence="1 2">
    <name type="scientific">Trichobilharzia regenti</name>
    <name type="common">Nasal bird schistosome</name>
    <dbReference type="NCBI Taxonomy" id="157069"/>
    <lineage>
        <taxon>Eukaryota</taxon>
        <taxon>Metazoa</taxon>
        <taxon>Spiralia</taxon>
        <taxon>Lophotrochozoa</taxon>
        <taxon>Platyhelminthes</taxon>
        <taxon>Trematoda</taxon>
        <taxon>Digenea</taxon>
        <taxon>Strigeidida</taxon>
        <taxon>Schistosomatoidea</taxon>
        <taxon>Schistosomatidae</taxon>
        <taxon>Trichobilharzia</taxon>
    </lineage>
</organism>
<protein>
    <submittedName>
        <fullName evidence="2">Uncharacterized protein</fullName>
    </submittedName>
</protein>
<reference evidence="1" key="1">
    <citation type="submission" date="2022-06" db="EMBL/GenBank/DDBJ databases">
        <authorList>
            <person name="Berger JAMES D."/>
            <person name="Berger JAMES D."/>
        </authorList>
    </citation>
    <scope>NUCLEOTIDE SEQUENCE [LARGE SCALE GENOMIC DNA]</scope>
</reference>